<dbReference type="Gene3D" id="3.40.1190.10">
    <property type="entry name" value="Mur-like, catalytic domain"/>
    <property type="match status" value="1"/>
</dbReference>
<feature type="binding site" evidence="7">
    <location>
        <begin position="118"/>
        <end position="124"/>
    </location>
    <ligand>
        <name>ATP</name>
        <dbReference type="ChEBI" id="CHEBI:30616"/>
    </ligand>
</feature>
<dbReference type="GO" id="GO:0005737">
    <property type="term" value="C:cytoplasm"/>
    <property type="evidence" value="ECO:0007669"/>
    <property type="project" value="UniProtKB-SubCell"/>
</dbReference>
<dbReference type="UniPathway" id="UPA00219"/>
<keyword evidence="7 8" id="KW-0961">Cell wall biogenesis/degradation</keyword>
<dbReference type="GO" id="GO:0071555">
    <property type="term" value="P:cell wall organization"/>
    <property type="evidence" value="ECO:0007669"/>
    <property type="project" value="UniProtKB-KW"/>
</dbReference>
<comment type="similarity">
    <text evidence="7">Belongs to the MurCDEF family.</text>
</comment>
<dbReference type="NCBIfam" id="TIGR01087">
    <property type="entry name" value="murD"/>
    <property type="match status" value="1"/>
</dbReference>
<comment type="catalytic activity">
    <reaction evidence="7 8">
        <text>UDP-N-acetyl-alpha-D-muramoyl-L-alanine + D-glutamate + ATP = UDP-N-acetyl-alpha-D-muramoyl-L-alanyl-D-glutamate + ADP + phosphate + H(+)</text>
        <dbReference type="Rhea" id="RHEA:16429"/>
        <dbReference type="ChEBI" id="CHEBI:15378"/>
        <dbReference type="ChEBI" id="CHEBI:29986"/>
        <dbReference type="ChEBI" id="CHEBI:30616"/>
        <dbReference type="ChEBI" id="CHEBI:43474"/>
        <dbReference type="ChEBI" id="CHEBI:83898"/>
        <dbReference type="ChEBI" id="CHEBI:83900"/>
        <dbReference type="ChEBI" id="CHEBI:456216"/>
        <dbReference type="EC" id="6.3.2.9"/>
    </reaction>
</comment>
<sequence length="460" mass="51491">MKKEDFKGKKIVVLGFGVEGESAANFLLENGAEVFVVDVRSEDKFEPEKISGLKQRGVEFQFDSYPEDFSKFDLILRSPGISPLSIVAEKIKKQGVEFTSPTKIFFDFCPCPIIGVTGTKGKSTTSTLIYEMLREEGFDVYLGGNVGKPPLDFLDELKSDSKVVLELSSFQLQDLDKSPQIAVVLMLTSEHLDYHRDIKEYINAKRNILRFQRPDDFAILNRDYPVSNESDVHTQGRIYKVSREQEVDQGCFVRDDFIWLKMGTREEQIMPASDVLLAGRHNLENVCAAVLAATLAGAHMQAIISVLKSFKGLEHRLEFVGEHHGIKFYNDSLATIPEAVIEGIEALGEDVETLIAGGYDRGLDYSELGKYLSDSKVRILILFPTTGEKIWEALCDVVPNENLRPKKLDVASMKEAVLTAYEHTNPGKICLMSPGAASFGIFKNYKDRGDQFKNFVNSLV</sequence>
<dbReference type="SUPFAM" id="SSF53244">
    <property type="entry name" value="MurD-like peptide ligases, peptide-binding domain"/>
    <property type="match status" value="1"/>
</dbReference>
<dbReference type="Gene3D" id="3.90.190.20">
    <property type="entry name" value="Mur ligase, C-terminal domain"/>
    <property type="match status" value="1"/>
</dbReference>
<dbReference type="GO" id="GO:0005524">
    <property type="term" value="F:ATP binding"/>
    <property type="evidence" value="ECO:0007669"/>
    <property type="project" value="UniProtKB-UniRule"/>
</dbReference>
<comment type="pathway">
    <text evidence="2 7 8">Cell wall biogenesis; peptidoglycan biosynthesis.</text>
</comment>
<comment type="caution">
    <text evidence="11">The sequence shown here is derived from an EMBL/GenBank/DDBJ whole genome shotgun (WGS) entry which is preliminary data.</text>
</comment>
<evidence type="ECO:0000259" key="9">
    <source>
        <dbReference type="Pfam" id="PF02875"/>
    </source>
</evidence>
<dbReference type="InterPro" id="IPR004101">
    <property type="entry name" value="Mur_ligase_C"/>
</dbReference>
<dbReference type="AlphaFoldDB" id="A0A1G2RE03"/>
<dbReference type="PANTHER" id="PTHR43692:SF1">
    <property type="entry name" value="UDP-N-ACETYLMURAMOYLALANINE--D-GLUTAMATE LIGASE"/>
    <property type="match status" value="1"/>
</dbReference>
<evidence type="ECO:0000313" key="11">
    <source>
        <dbReference type="EMBL" id="OHA70609.1"/>
    </source>
</evidence>
<dbReference type="GO" id="GO:0008360">
    <property type="term" value="P:regulation of cell shape"/>
    <property type="evidence" value="ECO:0007669"/>
    <property type="project" value="UniProtKB-KW"/>
</dbReference>
<accession>A0A1G2RE03</accession>
<feature type="domain" description="Mur ligase central" evidence="10">
    <location>
        <begin position="116"/>
        <end position="293"/>
    </location>
</feature>
<dbReference type="STRING" id="1802457.A3F15_00520"/>
<dbReference type="InterPro" id="IPR005762">
    <property type="entry name" value="MurD"/>
</dbReference>
<evidence type="ECO:0000256" key="6">
    <source>
        <dbReference type="ARBA" id="ARBA00022840"/>
    </source>
</evidence>
<evidence type="ECO:0000256" key="4">
    <source>
        <dbReference type="ARBA" id="ARBA00022598"/>
    </source>
</evidence>
<dbReference type="InterPro" id="IPR013221">
    <property type="entry name" value="Mur_ligase_cen"/>
</dbReference>
<gene>
    <name evidence="7" type="primary">murD</name>
    <name evidence="11" type="ORF">A3F15_00520</name>
</gene>
<dbReference type="Pfam" id="PF08245">
    <property type="entry name" value="Mur_ligase_M"/>
    <property type="match status" value="1"/>
</dbReference>
<dbReference type="EMBL" id="MHUC01000024">
    <property type="protein sequence ID" value="OHA70609.1"/>
    <property type="molecule type" value="Genomic_DNA"/>
</dbReference>
<name>A0A1G2RE03_9BACT</name>
<evidence type="ECO:0000256" key="1">
    <source>
        <dbReference type="ARBA" id="ARBA00004496"/>
    </source>
</evidence>
<dbReference type="SUPFAM" id="SSF53623">
    <property type="entry name" value="MurD-like peptide ligases, catalytic domain"/>
    <property type="match status" value="1"/>
</dbReference>
<evidence type="ECO:0000256" key="8">
    <source>
        <dbReference type="RuleBase" id="RU003664"/>
    </source>
</evidence>
<comment type="subcellular location">
    <subcellularLocation>
        <location evidence="1 7 8">Cytoplasm</location>
    </subcellularLocation>
</comment>
<keyword evidence="7 8" id="KW-0131">Cell cycle</keyword>
<keyword evidence="4 7" id="KW-0436">Ligase</keyword>
<keyword evidence="6 7" id="KW-0067">ATP-binding</keyword>
<feature type="domain" description="Mur ligase C-terminal" evidence="9">
    <location>
        <begin position="315"/>
        <end position="433"/>
    </location>
</feature>
<keyword evidence="7 8" id="KW-0133">Cell shape</keyword>
<protein>
    <recommendedName>
        <fullName evidence="7 8">UDP-N-acetylmuramoylalanine--D-glutamate ligase</fullName>
        <ecNumber evidence="7 8">6.3.2.9</ecNumber>
    </recommendedName>
    <alternativeName>
        <fullName evidence="7">D-glutamic acid-adding enzyme</fullName>
    </alternativeName>
    <alternativeName>
        <fullName evidence="7">UDP-N-acetylmuramoyl-L-alanyl-D-glutamate synthetase</fullName>
    </alternativeName>
</protein>
<keyword evidence="3 7" id="KW-0963">Cytoplasm</keyword>
<dbReference type="InterPro" id="IPR036565">
    <property type="entry name" value="Mur-like_cat_sf"/>
</dbReference>
<comment type="function">
    <text evidence="7 8">Cell wall formation. Catalyzes the addition of glutamate to the nucleotide precursor UDP-N-acetylmuramoyl-L-alanine (UMA).</text>
</comment>
<evidence type="ECO:0000313" key="12">
    <source>
        <dbReference type="Proteomes" id="UP000177078"/>
    </source>
</evidence>
<dbReference type="Pfam" id="PF02875">
    <property type="entry name" value="Mur_ligase_C"/>
    <property type="match status" value="1"/>
</dbReference>
<dbReference type="GO" id="GO:0008764">
    <property type="term" value="F:UDP-N-acetylmuramoylalanine-D-glutamate ligase activity"/>
    <property type="evidence" value="ECO:0007669"/>
    <property type="project" value="UniProtKB-UniRule"/>
</dbReference>
<dbReference type="Gene3D" id="3.40.50.720">
    <property type="entry name" value="NAD(P)-binding Rossmann-like Domain"/>
    <property type="match status" value="1"/>
</dbReference>
<dbReference type="GO" id="GO:0009252">
    <property type="term" value="P:peptidoglycan biosynthetic process"/>
    <property type="evidence" value="ECO:0007669"/>
    <property type="project" value="UniProtKB-UniRule"/>
</dbReference>
<evidence type="ECO:0000256" key="3">
    <source>
        <dbReference type="ARBA" id="ARBA00022490"/>
    </source>
</evidence>
<evidence type="ECO:0000256" key="2">
    <source>
        <dbReference type="ARBA" id="ARBA00004752"/>
    </source>
</evidence>
<dbReference type="HAMAP" id="MF_00639">
    <property type="entry name" value="MurD"/>
    <property type="match status" value="1"/>
</dbReference>
<evidence type="ECO:0000256" key="7">
    <source>
        <dbReference type="HAMAP-Rule" id="MF_00639"/>
    </source>
</evidence>
<dbReference type="Pfam" id="PF21799">
    <property type="entry name" value="MurD-like_N"/>
    <property type="match status" value="1"/>
</dbReference>
<keyword evidence="7 8" id="KW-0132">Cell division</keyword>
<dbReference type="InterPro" id="IPR036615">
    <property type="entry name" value="Mur_ligase_C_dom_sf"/>
</dbReference>
<dbReference type="Proteomes" id="UP000177078">
    <property type="component" value="Unassembled WGS sequence"/>
</dbReference>
<organism evidence="11 12">
    <name type="scientific">Candidatus Wildermuthbacteria bacterium RIFCSPHIGHO2_12_FULL_40_12</name>
    <dbReference type="NCBI Taxonomy" id="1802457"/>
    <lineage>
        <taxon>Bacteria</taxon>
        <taxon>Candidatus Wildermuthiibacteriota</taxon>
    </lineage>
</organism>
<evidence type="ECO:0000259" key="10">
    <source>
        <dbReference type="Pfam" id="PF08245"/>
    </source>
</evidence>
<dbReference type="PANTHER" id="PTHR43692">
    <property type="entry name" value="UDP-N-ACETYLMURAMOYLALANINE--D-GLUTAMATE LIGASE"/>
    <property type="match status" value="1"/>
</dbReference>
<dbReference type="SUPFAM" id="SSF51984">
    <property type="entry name" value="MurCD N-terminal domain"/>
    <property type="match status" value="1"/>
</dbReference>
<keyword evidence="7 8" id="KW-0573">Peptidoglycan synthesis</keyword>
<dbReference type="GO" id="GO:0051301">
    <property type="term" value="P:cell division"/>
    <property type="evidence" value="ECO:0007669"/>
    <property type="project" value="UniProtKB-KW"/>
</dbReference>
<evidence type="ECO:0000256" key="5">
    <source>
        <dbReference type="ARBA" id="ARBA00022741"/>
    </source>
</evidence>
<proteinExistence type="inferred from homology"/>
<keyword evidence="5 7" id="KW-0547">Nucleotide-binding</keyword>
<reference evidence="11 12" key="1">
    <citation type="journal article" date="2016" name="Nat. Commun.">
        <title>Thousands of microbial genomes shed light on interconnected biogeochemical processes in an aquifer system.</title>
        <authorList>
            <person name="Anantharaman K."/>
            <person name="Brown C.T."/>
            <person name="Hug L.A."/>
            <person name="Sharon I."/>
            <person name="Castelle C.J."/>
            <person name="Probst A.J."/>
            <person name="Thomas B.C."/>
            <person name="Singh A."/>
            <person name="Wilkins M.J."/>
            <person name="Karaoz U."/>
            <person name="Brodie E.L."/>
            <person name="Williams K.H."/>
            <person name="Hubbard S.S."/>
            <person name="Banfield J.F."/>
        </authorList>
    </citation>
    <scope>NUCLEOTIDE SEQUENCE [LARGE SCALE GENOMIC DNA]</scope>
</reference>
<dbReference type="EC" id="6.3.2.9" evidence="7 8"/>